<name>A0A0J6J748_PSEDM</name>
<dbReference type="AlphaFoldDB" id="A0A0J6J748"/>
<dbReference type="CDD" id="cd02236">
    <property type="entry name" value="cupin_CV2614-like"/>
    <property type="match status" value="1"/>
</dbReference>
<dbReference type="Pfam" id="PF07883">
    <property type="entry name" value="Cupin_2"/>
    <property type="match status" value="1"/>
</dbReference>
<dbReference type="Gene3D" id="2.60.120.10">
    <property type="entry name" value="Jelly Rolls"/>
    <property type="match status" value="1"/>
</dbReference>
<dbReference type="PATRIC" id="fig|882211.3.peg.2791"/>
<proteinExistence type="predicted"/>
<comment type="caution">
    <text evidence="2">The sequence shown here is derived from an EMBL/GenBank/DDBJ whole genome shotgun (WGS) entry which is preliminary data.</text>
</comment>
<protein>
    <submittedName>
        <fullName evidence="2">Cupin domain-containing protein</fullName>
    </submittedName>
</protein>
<organism evidence="2 3">
    <name type="scientific">Pseudomonas deceptionensis</name>
    <dbReference type="NCBI Taxonomy" id="882211"/>
    <lineage>
        <taxon>Bacteria</taxon>
        <taxon>Pseudomonadati</taxon>
        <taxon>Pseudomonadota</taxon>
        <taxon>Gammaproteobacteria</taxon>
        <taxon>Pseudomonadales</taxon>
        <taxon>Pseudomonadaceae</taxon>
        <taxon>Pseudomonas</taxon>
    </lineage>
</organism>
<dbReference type="OrthoDB" id="287220at2"/>
<dbReference type="InterPro" id="IPR011051">
    <property type="entry name" value="RmlC_Cupin_sf"/>
</dbReference>
<gene>
    <name evidence="2" type="ORF">SAMN04489800_0578</name>
</gene>
<dbReference type="SUPFAM" id="SSF51182">
    <property type="entry name" value="RmlC-like cupins"/>
    <property type="match status" value="1"/>
</dbReference>
<evidence type="ECO:0000259" key="1">
    <source>
        <dbReference type="Pfam" id="PF07883"/>
    </source>
</evidence>
<accession>A0A0J6J748</accession>
<keyword evidence="3" id="KW-1185">Reference proteome</keyword>
<dbReference type="Proteomes" id="UP000183613">
    <property type="component" value="Unassembled WGS sequence"/>
</dbReference>
<dbReference type="EMBL" id="FNUD01000002">
    <property type="protein sequence ID" value="SEE35631.1"/>
    <property type="molecule type" value="Genomic_DNA"/>
</dbReference>
<evidence type="ECO:0000313" key="3">
    <source>
        <dbReference type="Proteomes" id="UP000183613"/>
    </source>
</evidence>
<evidence type="ECO:0000313" key="2">
    <source>
        <dbReference type="EMBL" id="SEE35631.1"/>
    </source>
</evidence>
<feature type="domain" description="Cupin type-2" evidence="1">
    <location>
        <begin position="62"/>
        <end position="129"/>
    </location>
</feature>
<dbReference type="InterPro" id="IPR013096">
    <property type="entry name" value="Cupin_2"/>
</dbReference>
<dbReference type="RefSeq" id="WP_053069562.1">
    <property type="nucleotide sequence ID" value="NZ_FNUD01000002.1"/>
</dbReference>
<dbReference type="InterPro" id="IPR014710">
    <property type="entry name" value="RmlC-like_jellyroll"/>
</dbReference>
<reference evidence="2" key="1">
    <citation type="submission" date="2016-10" db="EMBL/GenBank/DDBJ databases">
        <authorList>
            <person name="Varghese N."/>
            <person name="Submissions S."/>
        </authorList>
    </citation>
    <scope>NUCLEOTIDE SEQUENCE [LARGE SCALE GENOMIC DNA]</scope>
    <source>
        <strain evidence="2">LMG 25555</strain>
    </source>
</reference>
<sequence>MTLPNTFKAPLLPLACPTLLGCSNNPPGVLVEQLLKTDKTWDGATYAPYPAGQPELTVLKITIPAKTALNWHSHPMPNIAYVLSGELRIETRDGKHTTTVQAGQVLPEVINTVHRGISTDKPVELIVFYAGTPGMPLSQ</sequence>